<proteinExistence type="predicted"/>
<sequence length="241" mass="27957">MLYPLSAAVDLNQSFDNNQLQQGGAPMQNQSFDNNQMQQGGAPMQNGPFDNNQIQQGGASIQNQPVDNNQLQQDTTQQNLQGSFAQNNKRVNALSLSSIRKKRELESSLEKNIVDPEDLPRLLFSFEQMMNEWQLYMQKLSRTGYMLMSSLMGMTQPRLEKHIIYLELPNHGSKLSFDENKYELVNHLRKKLSNYDIEIIIEVNEEIKLVKKVFDNKDKLDHFIKLNENVRLLKETFDLEF</sequence>
<feature type="compositionally biased region" description="Polar residues" evidence="1">
    <location>
        <begin position="48"/>
        <end position="66"/>
    </location>
</feature>
<evidence type="ECO:0008006" key="4">
    <source>
        <dbReference type="Google" id="ProtNLM"/>
    </source>
</evidence>
<comment type="caution">
    <text evidence="2">The sequence shown here is derived from an EMBL/GenBank/DDBJ whole genome shotgun (WGS) entry which is preliminary data.</text>
</comment>
<evidence type="ECO:0000256" key="1">
    <source>
        <dbReference type="SAM" id="MobiDB-lite"/>
    </source>
</evidence>
<dbReference type="RefSeq" id="WP_155092215.1">
    <property type="nucleotide sequence ID" value="NZ_WMJX01000015.1"/>
</dbReference>
<accession>A0A6I3LKC9</accession>
<feature type="compositionally biased region" description="Polar residues" evidence="1">
    <location>
        <begin position="17"/>
        <end position="39"/>
    </location>
</feature>
<name>A0A6I3LKC9_9FLAO</name>
<dbReference type="EMBL" id="WMJX01000015">
    <property type="protein sequence ID" value="MTG98187.1"/>
    <property type="molecule type" value="Genomic_DNA"/>
</dbReference>
<evidence type="ECO:0000313" key="3">
    <source>
        <dbReference type="Proteomes" id="UP000438760"/>
    </source>
</evidence>
<keyword evidence="3" id="KW-1185">Reference proteome</keyword>
<evidence type="ECO:0000313" key="2">
    <source>
        <dbReference type="EMBL" id="MTG98187.1"/>
    </source>
</evidence>
<reference evidence="2 3" key="1">
    <citation type="submission" date="2019-11" db="EMBL/GenBank/DDBJ databases">
        <title>Genome of Strain BIT-d1.</title>
        <authorList>
            <person name="Yang Y."/>
        </authorList>
    </citation>
    <scope>NUCLEOTIDE SEQUENCE [LARGE SCALE GENOMIC DNA]</scope>
    <source>
        <strain evidence="2 3">BIT-d1</strain>
    </source>
</reference>
<organism evidence="2 3">
    <name type="scientific">Myroides albus</name>
    <dbReference type="NCBI Taxonomy" id="2562892"/>
    <lineage>
        <taxon>Bacteria</taxon>
        <taxon>Pseudomonadati</taxon>
        <taxon>Bacteroidota</taxon>
        <taxon>Flavobacteriia</taxon>
        <taxon>Flavobacteriales</taxon>
        <taxon>Flavobacteriaceae</taxon>
        <taxon>Myroides</taxon>
    </lineage>
</organism>
<protein>
    <recommendedName>
        <fullName evidence="4">DNA polymerase III subunit gamma/tau</fullName>
    </recommendedName>
</protein>
<feature type="region of interest" description="Disordered" evidence="1">
    <location>
        <begin position="17"/>
        <end position="66"/>
    </location>
</feature>
<dbReference type="AlphaFoldDB" id="A0A6I3LKC9"/>
<dbReference type="Proteomes" id="UP000438760">
    <property type="component" value="Unassembled WGS sequence"/>
</dbReference>
<gene>
    <name evidence="2" type="ORF">GJV76_08600</name>
</gene>
<dbReference type="OrthoDB" id="1467297at2"/>